<dbReference type="PANTHER" id="PTHR11579">
    <property type="entry name" value="PROTEIN-L-ISOASPARTATE O-METHYLTRANSFERASE"/>
    <property type="match status" value="1"/>
</dbReference>
<dbReference type="HAMAP" id="MF_00090">
    <property type="entry name" value="PIMT"/>
    <property type="match status" value="1"/>
</dbReference>
<accession>A0A6L9EET9</accession>
<dbReference type="SUPFAM" id="SSF53335">
    <property type="entry name" value="S-adenosyl-L-methionine-dependent methyltransferases"/>
    <property type="match status" value="1"/>
</dbReference>
<dbReference type="Pfam" id="PF01135">
    <property type="entry name" value="PCMT"/>
    <property type="match status" value="1"/>
</dbReference>
<evidence type="ECO:0000256" key="2">
    <source>
        <dbReference type="ARBA" id="ARBA00005369"/>
    </source>
</evidence>
<keyword evidence="4 7" id="KW-0489">Methyltransferase</keyword>
<dbReference type="PANTHER" id="PTHR11579:SF0">
    <property type="entry name" value="PROTEIN-L-ISOASPARTATE(D-ASPARTATE) O-METHYLTRANSFERASE"/>
    <property type="match status" value="1"/>
</dbReference>
<dbReference type="FunFam" id="3.40.50.150:FF:000010">
    <property type="entry name" value="Protein-L-isoaspartate O-methyltransferase"/>
    <property type="match status" value="1"/>
</dbReference>
<keyword evidence="6 7" id="KW-0949">S-adenosyl-L-methionine</keyword>
<keyword evidence="5 7" id="KW-0808">Transferase</keyword>
<dbReference type="InterPro" id="IPR029063">
    <property type="entry name" value="SAM-dependent_MTases_sf"/>
</dbReference>
<evidence type="ECO:0000256" key="5">
    <source>
        <dbReference type="ARBA" id="ARBA00022679"/>
    </source>
</evidence>
<keyword evidence="3 7" id="KW-0963">Cytoplasm</keyword>
<name>A0A6L9EET9_9FLAO</name>
<comment type="caution">
    <text evidence="8">The sequence shown here is derived from an EMBL/GenBank/DDBJ whole genome shotgun (WGS) entry which is preliminary data.</text>
</comment>
<dbReference type="GO" id="GO:0005737">
    <property type="term" value="C:cytoplasm"/>
    <property type="evidence" value="ECO:0007669"/>
    <property type="project" value="UniProtKB-SubCell"/>
</dbReference>
<evidence type="ECO:0000256" key="1">
    <source>
        <dbReference type="ARBA" id="ARBA00004496"/>
    </source>
</evidence>
<keyword evidence="9" id="KW-1185">Reference proteome</keyword>
<dbReference type="GO" id="GO:0030091">
    <property type="term" value="P:protein repair"/>
    <property type="evidence" value="ECO:0007669"/>
    <property type="project" value="UniProtKB-UniRule"/>
</dbReference>
<evidence type="ECO:0000256" key="4">
    <source>
        <dbReference type="ARBA" id="ARBA00022603"/>
    </source>
</evidence>
<dbReference type="CDD" id="cd02440">
    <property type="entry name" value="AdoMet_MTases"/>
    <property type="match status" value="1"/>
</dbReference>
<evidence type="ECO:0000256" key="6">
    <source>
        <dbReference type="ARBA" id="ARBA00022691"/>
    </source>
</evidence>
<protein>
    <recommendedName>
        <fullName evidence="7">Protein-L-isoaspartate O-methyltransferase</fullName>
        <ecNumber evidence="7">2.1.1.77</ecNumber>
    </recommendedName>
    <alternativeName>
        <fullName evidence="7">L-isoaspartyl protein carboxyl methyltransferase</fullName>
    </alternativeName>
    <alternativeName>
        <fullName evidence="7">Protein L-isoaspartyl methyltransferase</fullName>
    </alternativeName>
    <alternativeName>
        <fullName evidence="7">Protein-beta-aspartate methyltransferase</fullName>
        <shortName evidence="7">PIMT</shortName>
    </alternativeName>
</protein>
<sequence length="226" mass="25032">MGIWLGLVALSVFGQADYQALRKNMVDTQLKARDISNLATLKAMGKVPRHLFVPEKMRIYAYSDGPLSIGEGQTISQPYIVAYMTQALKLRPGSRVLEIGTGSGYQAAVLAEIVDSVYTIEIVEKLGLKAKKLLKSLDYDNITVRIGDGYHGWKEKAPFDAIIVTAGAEQIPEPLIDQLKDGGRMIIPVGPHRGVRQLVLVQKKGEKVKKKNLMAVRFVPFTRKKE</sequence>
<dbReference type="NCBIfam" id="NF001453">
    <property type="entry name" value="PRK00312.1"/>
    <property type="match status" value="1"/>
</dbReference>
<evidence type="ECO:0000313" key="9">
    <source>
        <dbReference type="Proteomes" id="UP000475249"/>
    </source>
</evidence>
<dbReference type="PROSITE" id="PS01279">
    <property type="entry name" value="PCMT"/>
    <property type="match status" value="1"/>
</dbReference>
<dbReference type="Gene3D" id="3.40.50.150">
    <property type="entry name" value="Vaccinia Virus protein VP39"/>
    <property type="match status" value="1"/>
</dbReference>
<dbReference type="NCBIfam" id="TIGR00080">
    <property type="entry name" value="pimt"/>
    <property type="match status" value="1"/>
</dbReference>
<dbReference type="Proteomes" id="UP000475249">
    <property type="component" value="Unassembled WGS sequence"/>
</dbReference>
<comment type="subcellular location">
    <subcellularLocation>
        <location evidence="1 7">Cytoplasm</location>
    </subcellularLocation>
</comment>
<reference evidence="8 9" key="1">
    <citation type="submission" date="2020-01" db="EMBL/GenBank/DDBJ databases">
        <title>Bacteria diversity of Porities sp.</title>
        <authorList>
            <person name="Wang G."/>
        </authorList>
    </citation>
    <scope>NUCLEOTIDE SEQUENCE [LARGE SCALE GENOMIC DNA]</scope>
    <source>
        <strain evidence="8 9">R33</strain>
    </source>
</reference>
<comment type="catalytic activity">
    <reaction evidence="7">
        <text>[protein]-L-isoaspartate + S-adenosyl-L-methionine = [protein]-L-isoaspartate alpha-methyl ester + S-adenosyl-L-homocysteine</text>
        <dbReference type="Rhea" id="RHEA:12705"/>
        <dbReference type="Rhea" id="RHEA-COMP:12143"/>
        <dbReference type="Rhea" id="RHEA-COMP:12144"/>
        <dbReference type="ChEBI" id="CHEBI:57856"/>
        <dbReference type="ChEBI" id="CHEBI:59789"/>
        <dbReference type="ChEBI" id="CHEBI:90596"/>
        <dbReference type="ChEBI" id="CHEBI:90598"/>
        <dbReference type="EC" id="2.1.1.77"/>
    </reaction>
</comment>
<dbReference type="GO" id="GO:0004719">
    <property type="term" value="F:protein-L-isoaspartate (D-aspartate) O-methyltransferase activity"/>
    <property type="evidence" value="ECO:0007669"/>
    <property type="project" value="UniProtKB-UniRule"/>
</dbReference>
<evidence type="ECO:0000256" key="3">
    <source>
        <dbReference type="ARBA" id="ARBA00022490"/>
    </source>
</evidence>
<dbReference type="EC" id="2.1.1.77" evidence="7"/>
<feature type="active site" evidence="7">
    <location>
        <position position="76"/>
    </location>
</feature>
<proteinExistence type="inferred from homology"/>
<dbReference type="EMBL" id="WXYO01000006">
    <property type="protein sequence ID" value="NAS13246.1"/>
    <property type="molecule type" value="Genomic_DNA"/>
</dbReference>
<gene>
    <name evidence="7" type="primary">pcm</name>
    <name evidence="8" type="ORF">GTQ38_14610</name>
</gene>
<comment type="function">
    <text evidence="7">Catalyzes the methyl esterification of L-isoaspartyl residues in peptides and proteins that result from spontaneous decomposition of normal L-aspartyl and L-asparaginyl residues. It plays a role in the repair and/or degradation of damaged proteins.</text>
</comment>
<organism evidence="8 9">
    <name type="scientific">Poritiphilus flavus</name>
    <dbReference type="NCBI Taxonomy" id="2697053"/>
    <lineage>
        <taxon>Bacteria</taxon>
        <taxon>Pseudomonadati</taxon>
        <taxon>Bacteroidota</taxon>
        <taxon>Flavobacteriia</taxon>
        <taxon>Flavobacteriales</taxon>
        <taxon>Flavobacteriaceae</taxon>
        <taxon>Poritiphilus</taxon>
    </lineage>
</organism>
<dbReference type="AlphaFoldDB" id="A0A6L9EET9"/>
<dbReference type="InterPro" id="IPR000682">
    <property type="entry name" value="PCMT"/>
</dbReference>
<evidence type="ECO:0000313" key="8">
    <source>
        <dbReference type="EMBL" id="NAS13246.1"/>
    </source>
</evidence>
<comment type="similarity">
    <text evidence="2 7">Belongs to the methyltransferase superfamily. L-isoaspartyl/D-aspartyl protein methyltransferase family.</text>
</comment>
<dbReference type="GO" id="GO:0032259">
    <property type="term" value="P:methylation"/>
    <property type="evidence" value="ECO:0007669"/>
    <property type="project" value="UniProtKB-KW"/>
</dbReference>
<evidence type="ECO:0000256" key="7">
    <source>
        <dbReference type="HAMAP-Rule" id="MF_00090"/>
    </source>
</evidence>